<gene>
    <name evidence="2" type="primary">Dyak\GE25220</name>
    <name evidence="2" type="synonym">dyak_GLEANR_8845</name>
    <name evidence="2" type="synonym">GE25220</name>
    <name evidence="2" type="ORF">Dyak_GE25220</name>
</gene>
<protein>
    <recommendedName>
        <fullName evidence="1">CNH domain-containing protein</fullName>
    </recommendedName>
</protein>
<dbReference type="GO" id="GO:0097352">
    <property type="term" value="P:autophagosome maturation"/>
    <property type="evidence" value="ECO:0007669"/>
    <property type="project" value="EnsemblMetazoa"/>
</dbReference>
<sequence length="149" mass="16719">MHQAYSVHSILKQGVQIESIAAYGNHVILGTRSGQLIMYSVDEETGVDMRMFNKNFSRKPITQMEVIASENLLFVLTDYQVQVCDIRRIESNFAFMHSATDTKGCTLFTMDVDTPKSTTGRVATVIRVCCAIRGVLCSSLEEDKLNSWN</sequence>
<evidence type="ECO:0000259" key="1">
    <source>
        <dbReference type="PROSITE" id="PS50219"/>
    </source>
</evidence>
<dbReference type="Proteomes" id="UP000002282">
    <property type="component" value="Chromosome 3R"/>
</dbReference>
<proteinExistence type="predicted"/>
<dbReference type="GO" id="GO:0005737">
    <property type="term" value="C:cytoplasm"/>
    <property type="evidence" value="ECO:0007669"/>
    <property type="project" value="TreeGrafter"/>
</dbReference>
<dbReference type="PANTHER" id="PTHR12894">
    <property type="entry name" value="CNH DOMAIN CONTAINING"/>
    <property type="match status" value="1"/>
</dbReference>
<organism evidence="2 3">
    <name type="scientific">Drosophila yakuba</name>
    <name type="common">Fruit fly</name>
    <dbReference type="NCBI Taxonomy" id="7245"/>
    <lineage>
        <taxon>Eukaryota</taxon>
        <taxon>Metazoa</taxon>
        <taxon>Ecdysozoa</taxon>
        <taxon>Arthropoda</taxon>
        <taxon>Hexapoda</taxon>
        <taxon>Insecta</taxon>
        <taxon>Pterygota</taxon>
        <taxon>Neoptera</taxon>
        <taxon>Endopterygota</taxon>
        <taxon>Diptera</taxon>
        <taxon>Brachycera</taxon>
        <taxon>Muscomorpha</taxon>
        <taxon>Ephydroidea</taxon>
        <taxon>Drosophilidae</taxon>
        <taxon>Drosophila</taxon>
        <taxon>Sophophora</taxon>
    </lineage>
</organism>
<accession>B4PL97</accession>
<dbReference type="KEGG" id="dya:Dyak_GE25220"/>
<dbReference type="PANTHER" id="PTHR12894:SF49">
    <property type="entry name" value="VAM6_VPS39-LIKE PROTEIN"/>
    <property type="match status" value="1"/>
</dbReference>
<reference evidence="2 3" key="2">
    <citation type="journal article" date="2007" name="PLoS Biol.">
        <title>Principles of genome evolution in the Drosophila melanogaster species group.</title>
        <authorList>
            <person name="Ranz J.M."/>
            <person name="Maurin D."/>
            <person name="Chan Y.S."/>
            <person name="von Grotthuss M."/>
            <person name="Hillier L.W."/>
            <person name="Roote J."/>
            <person name="Ashburner M."/>
            <person name="Bergman C.M."/>
        </authorList>
    </citation>
    <scope>NUCLEOTIDE SEQUENCE [LARGE SCALE GENOMIC DNA]</scope>
    <source>
        <strain evidence="3">Tai18E2 / Tucson 14021-0261.01</strain>
    </source>
</reference>
<dbReference type="HOGENOM" id="CLU_1751655_0_0_1"/>
<dbReference type="PROSITE" id="PS50219">
    <property type="entry name" value="CNH"/>
    <property type="match status" value="1"/>
</dbReference>
<evidence type="ECO:0000313" key="3">
    <source>
        <dbReference type="Proteomes" id="UP000002282"/>
    </source>
</evidence>
<evidence type="ECO:0000313" key="2">
    <source>
        <dbReference type="EMBL" id="EDW95879.1"/>
    </source>
</evidence>
<feature type="domain" description="CNH" evidence="1">
    <location>
        <begin position="14"/>
        <end position="149"/>
    </location>
</feature>
<dbReference type="GO" id="GO:0016020">
    <property type="term" value="C:membrane"/>
    <property type="evidence" value="ECO:0007669"/>
    <property type="project" value="TreeGrafter"/>
</dbReference>
<dbReference type="Pfam" id="PF00780">
    <property type="entry name" value="CNH"/>
    <property type="match status" value="1"/>
</dbReference>
<dbReference type="GO" id="GO:0033292">
    <property type="term" value="P:T-tubule organization"/>
    <property type="evidence" value="ECO:0007669"/>
    <property type="project" value="EnsemblMetazoa"/>
</dbReference>
<dbReference type="eggNOG" id="KOG2063">
    <property type="taxonomic scope" value="Eukaryota"/>
</dbReference>
<dbReference type="GO" id="GO:0009267">
    <property type="term" value="P:cellular response to starvation"/>
    <property type="evidence" value="ECO:0007669"/>
    <property type="project" value="EnsemblMetazoa"/>
</dbReference>
<dbReference type="InterPro" id="IPR032914">
    <property type="entry name" value="Vam6/VPS39/TRAP1"/>
</dbReference>
<name>B4PL97_DROYA</name>
<dbReference type="GO" id="GO:0034058">
    <property type="term" value="P:endosomal vesicle fusion"/>
    <property type="evidence" value="ECO:0007669"/>
    <property type="project" value="EnsemblMetazoa"/>
</dbReference>
<dbReference type="GO" id="GO:0031267">
    <property type="term" value="F:small GTPase binding"/>
    <property type="evidence" value="ECO:0007669"/>
    <property type="project" value="EnsemblMetazoa"/>
</dbReference>
<dbReference type="InterPro" id="IPR001180">
    <property type="entry name" value="CNH_dom"/>
</dbReference>
<dbReference type="AlphaFoldDB" id="B4PL97"/>
<keyword evidence="3" id="KW-1185">Reference proteome</keyword>
<dbReference type="OrthoDB" id="5325112at2759"/>
<dbReference type="GO" id="GO:0160156">
    <property type="term" value="P:secretory granule-lysosome fusion"/>
    <property type="evidence" value="ECO:0007669"/>
    <property type="project" value="EnsemblMetazoa"/>
</dbReference>
<dbReference type="EMBL" id="CM000160">
    <property type="protein sequence ID" value="EDW95879.1"/>
    <property type="molecule type" value="Genomic_DNA"/>
</dbReference>
<reference evidence="2 3" key="1">
    <citation type="journal article" date="2007" name="Nature">
        <title>Evolution of genes and genomes on the Drosophila phylogeny.</title>
        <authorList>
            <consortium name="Drosophila 12 Genomes Consortium"/>
            <person name="Clark A.G."/>
            <person name="Eisen M.B."/>
            <person name="Smith D.R."/>
            <person name="Bergman C.M."/>
            <person name="Oliver B."/>
            <person name="Markow T.A."/>
            <person name="Kaufman T.C."/>
            <person name="Kellis M."/>
            <person name="Gelbart W."/>
            <person name="Iyer V.N."/>
            <person name="Pollard D.A."/>
            <person name="Sackton T.B."/>
            <person name="Larracuente A.M."/>
            <person name="Singh N.D."/>
            <person name="Abad J.P."/>
            <person name="Abt D.N."/>
            <person name="Adryan B."/>
            <person name="Aguade M."/>
            <person name="Akashi H."/>
            <person name="Anderson W.W."/>
            <person name="Aquadro C.F."/>
            <person name="Ardell D.H."/>
            <person name="Arguello R."/>
            <person name="Artieri C.G."/>
            <person name="Barbash D.A."/>
            <person name="Barker D."/>
            <person name="Barsanti P."/>
            <person name="Batterham P."/>
            <person name="Batzoglou S."/>
            <person name="Begun D."/>
            <person name="Bhutkar A."/>
            <person name="Blanco E."/>
            <person name="Bosak S.A."/>
            <person name="Bradley R.K."/>
            <person name="Brand A.D."/>
            <person name="Brent M.R."/>
            <person name="Brooks A.N."/>
            <person name="Brown R.H."/>
            <person name="Butlin R.K."/>
            <person name="Caggese C."/>
            <person name="Calvi B.R."/>
            <person name="Bernardo de Carvalho A."/>
            <person name="Caspi A."/>
            <person name="Castrezana S."/>
            <person name="Celniker S.E."/>
            <person name="Chang J.L."/>
            <person name="Chapple C."/>
            <person name="Chatterji S."/>
            <person name="Chinwalla A."/>
            <person name="Civetta A."/>
            <person name="Clifton S.W."/>
            <person name="Comeron J.M."/>
            <person name="Costello J.C."/>
            <person name="Coyne J.A."/>
            <person name="Daub J."/>
            <person name="David R.G."/>
            <person name="Delcher A.L."/>
            <person name="Delehaunty K."/>
            <person name="Do C.B."/>
            <person name="Ebling H."/>
            <person name="Edwards K."/>
            <person name="Eickbush T."/>
            <person name="Evans J.D."/>
            <person name="Filipski A."/>
            <person name="Findeiss S."/>
            <person name="Freyhult E."/>
            <person name="Fulton L."/>
            <person name="Fulton R."/>
            <person name="Garcia A.C."/>
            <person name="Gardiner A."/>
            <person name="Garfield D.A."/>
            <person name="Garvin B.E."/>
            <person name="Gibson G."/>
            <person name="Gilbert D."/>
            <person name="Gnerre S."/>
            <person name="Godfrey J."/>
            <person name="Good R."/>
            <person name="Gotea V."/>
            <person name="Gravely B."/>
            <person name="Greenberg A.J."/>
            <person name="Griffiths-Jones S."/>
            <person name="Gross S."/>
            <person name="Guigo R."/>
            <person name="Gustafson E.A."/>
            <person name="Haerty W."/>
            <person name="Hahn M.W."/>
            <person name="Halligan D.L."/>
            <person name="Halpern A.L."/>
            <person name="Halter G.M."/>
            <person name="Han M.V."/>
            <person name="Heger A."/>
            <person name="Hillier L."/>
            <person name="Hinrichs A.S."/>
            <person name="Holmes I."/>
            <person name="Hoskins R.A."/>
            <person name="Hubisz M.J."/>
            <person name="Hultmark D."/>
            <person name="Huntley M.A."/>
            <person name="Jaffe D.B."/>
            <person name="Jagadeeshan S."/>
            <person name="Jeck W.R."/>
            <person name="Johnson J."/>
            <person name="Jones C.D."/>
            <person name="Jordan W.C."/>
            <person name="Karpen G.H."/>
            <person name="Kataoka E."/>
            <person name="Keightley P.D."/>
            <person name="Kheradpour P."/>
            <person name="Kirkness E.F."/>
            <person name="Koerich L.B."/>
            <person name="Kristiansen K."/>
            <person name="Kudrna D."/>
            <person name="Kulathinal R.J."/>
            <person name="Kumar S."/>
            <person name="Kwok R."/>
            <person name="Lander E."/>
            <person name="Langley C.H."/>
            <person name="Lapoint R."/>
            <person name="Lazzaro B.P."/>
            <person name="Lee S.J."/>
            <person name="Levesque L."/>
            <person name="Li R."/>
            <person name="Lin C.F."/>
            <person name="Lin M.F."/>
            <person name="Lindblad-Toh K."/>
            <person name="Llopart A."/>
            <person name="Long M."/>
            <person name="Low L."/>
            <person name="Lozovsky E."/>
            <person name="Lu J."/>
            <person name="Luo M."/>
            <person name="Machado C.A."/>
            <person name="Makalowski W."/>
            <person name="Marzo M."/>
            <person name="Matsuda M."/>
            <person name="Matzkin L."/>
            <person name="McAllister B."/>
            <person name="McBride C.S."/>
            <person name="McKernan B."/>
            <person name="McKernan K."/>
            <person name="Mendez-Lago M."/>
            <person name="Minx P."/>
            <person name="Mollenhauer M.U."/>
            <person name="Montooth K."/>
            <person name="Mount S.M."/>
            <person name="Mu X."/>
            <person name="Myers E."/>
            <person name="Negre B."/>
            <person name="Newfeld S."/>
            <person name="Nielsen R."/>
            <person name="Noor M.A."/>
            <person name="O'Grady P."/>
            <person name="Pachter L."/>
            <person name="Papaceit M."/>
            <person name="Parisi M.J."/>
            <person name="Parisi M."/>
            <person name="Parts L."/>
            <person name="Pedersen J.S."/>
            <person name="Pesole G."/>
            <person name="Phillippy A.M."/>
            <person name="Ponting C.P."/>
            <person name="Pop M."/>
            <person name="Porcelli D."/>
            <person name="Powell J.R."/>
            <person name="Prohaska S."/>
            <person name="Pruitt K."/>
            <person name="Puig M."/>
            <person name="Quesneville H."/>
            <person name="Ram K.R."/>
            <person name="Rand D."/>
            <person name="Rasmussen M.D."/>
            <person name="Reed L.K."/>
            <person name="Reenan R."/>
            <person name="Reily A."/>
            <person name="Remington K.A."/>
            <person name="Rieger T.T."/>
            <person name="Ritchie M.G."/>
            <person name="Robin C."/>
            <person name="Rogers Y.H."/>
            <person name="Rohde C."/>
            <person name="Rozas J."/>
            <person name="Rubenfield M.J."/>
            <person name="Ruiz A."/>
            <person name="Russo S."/>
            <person name="Salzberg S.L."/>
            <person name="Sanchez-Gracia A."/>
            <person name="Saranga D.J."/>
            <person name="Sato H."/>
            <person name="Schaeffer S.W."/>
            <person name="Schatz M.C."/>
            <person name="Schlenke T."/>
            <person name="Schwartz R."/>
            <person name="Segarra C."/>
            <person name="Singh R.S."/>
            <person name="Sirot L."/>
            <person name="Sirota M."/>
            <person name="Sisneros N.B."/>
            <person name="Smith C.D."/>
            <person name="Smith T.F."/>
            <person name="Spieth J."/>
            <person name="Stage D.E."/>
            <person name="Stark A."/>
            <person name="Stephan W."/>
            <person name="Strausberg R.L."/>
            <person name="Strempel S."/>
            <person name="Sturgill D."/>
            <person name="Sutton G."/>
            <person name="Sutton G.G."/>
            <person name="Tao W."/>
            <person name="Teichmann S."/>
            <person name="Tobari Y.N."/>
            <person name="Tomimura Y."/>
            <person name="Tsolas J.M."/>
            <person name="Valente V.L."/>
            <person name="Venter E."/>
            <person name="Venter J.C."/>
            <person name="Vicario S."/>
            <person name="Vieira F.G."/>
            <person name="Vilella A.J."/>
            <person name="Villasante A."/>
            <person name="Walenz B."/>
            <person name="Wang J."/>
            <person name="Wasserman M."/>
            <person name="Watts T."/>
            <person name="Wilson D."/>
            <person name="Wilson R.K."/>
            <person name="Wing R.A."/>
            <person name="Wolfner M.F."/>
            <person name="Wong A."/>
            <person name="Wong G.K."/>
            <person name="Wu C.I."/>
            <person name="Wu G."/>
            <person name="Yamamoto D."/>
            <person name="Yang H.P."/>
            <person name="Yang S.P."/>
            <person name="Yorke J.A."/>
            <person name="Yoshida K."/>
            <person name="Zdobnov E."/>
            <person name="Zhang P."/>
            <person name="Zhang Y."/>
            <person name="Zimin A.V."/>
            <person name="Baldwin J."/>
            <person name="Abdouelleil A."/>
            <person name="Abdulkadir J."/>
            <person name="Abebe A."/>
            <person name="Abera B."/>
            <person name="Abreu J."/>
            <person name="Acer S.C."/>
            <person name="Aftuck L."/>
            <person name="Alexander A."/>
            <person name="An P."/>
            <person name="Anderson E."/>
            <person name="Anderson S."/>
            <person name="Arachi H."/>
            <person name="Azer M."/>
            <person name="Bachantsang P."/>
            <person name="Barry A."/>
            <person name="Bayul T."/>
            <person name="Berlin A."/>
            <person name="Bessette D."/>
            <person name="Bloom T."/>
            <person name="Blye J."/>
            <person name="Boguslavskiy L."/>
            <person name="Bonnet C."/>
            <person name="Boukhgalter B."/>
            <person name="Bourzgui I."/>
            <person name="Brown A."/>
            <person name="Cahill P."/>
            <person name="Channer S."/>
            <person name="Cheshatsang Y."/>
            <person name="Chuda L."/>
            <person name="Citroen M."/>
            <person name="Collymore A."/>
            <person name="Cooke P."/>
            <person name="Costello M."/>
            <person name="D'Aco K."/>
            <person name="Daza R."/>
            <person name="De Haan G."/>
            <person name="DeGray S."/>
            <person name="DeMaso C."/>
            <person name="Dhargay N."/>
            <person name="Dooley K."/>
            <person name="Dooley E."/>
            <person name="Doricent M."/>
            <person name="Dorje P."/>
            <person name="Dorjee K."/>
            <person name="Dupes A."/>
            <person name="Elong R."/>
            <person name="Falk J."/>
            <person name="Farina A."/>
            <person name="Faro S."/>
            <person name="Ferguson D."/>
            <person name="Fisher S."/>
            <person name="Foley C.D."/>
            <person name="Franke A."/>
            <person name="Friedrich D."/>
            <person name="Gadbois L."/>
            <person name="Gearin G."/>
            <person name="Gearin C.R."/>
            <person name="Giannoukos G."/>
            <person name="Goode T."/>
            <person name="Graham J."/>
            <person name="Grandbois E."/>
            <person name="Grewal S."/>
            <person name="Gyaltsen K."/>
            <person name="Hafez N."/>
            <person name="Hagos B."/>
            <person name="Hall J."/>
            <person name="Henson C."/>
            <person name="Hollinger A."/>
            <person name="Honan T."/>
            <person name="Huard M.D."/>
            <person name="Hughes L."/>
            <person name="Hurhula B."/>
            <person name="Husby M.E."/>
            <person name="Kamat A."/>
            <person name="Kanga B."/>
            <person name="Kashin S."/>
            <person name="Khazanovich D."/>
            <person name="Kisner P."/>
            <person name="Lance K."/>
            <person name="Lara M."/>
            <person name="Lee W."/>
            <person name="Lennon N."/>
            <person name="Letendre F."/>
            <person name="LeVine R."/>
            <person name="Lipovsky A."/>
            <person name="Liu X."/>
            <person name="Liu J."/>
            <person name="Liu S."/>
            <person name="Lokyitsang T."/>
            <person name="Lokyitsang Y."/>
            <person name="Lubonja R."/>
            <person name="Lui A."/>
            <person name="MacDonald P."/>
            <person name="Magnisalis V."/>
            <person name="Maru K."/>
            <person name="Matthews C."/>
            <person name="McCusker W."/>
            <person name="McDonough S."/>
            <person name="Mehta T."/>
            <person name="Meldrim J."/>
            <person name="Meneus L."/>
            <person name="Mihai O."/>
            <person name="Mihalev A."/>
            <person name="Mihova T."/>
            <person name="Mittelman R."/>
            <person name="Mlenga V."/>
            <person name="Montmayeur A."/>
            <person name="Mulrain L."/>
            <person name="Navidi A."/>
            <person name="Naylor J."/>
            <person name="Negash T."/>
            <person name="Nguyen T."/>
            <person name="Nguyen N."/>
            <person name="Nicol R."/>
            <person name="Norbu C."/>
            <person name="Norbu N."/>
            <person name="Novod N."/>
            <person name="O'Neill B."/>
            <person name="Osman S."/>
            <person name="Markiewicz E."/>
            <person name="Oyono O.L."/>
            <person name="Patti C."/>
            <person name="Phunkhang P."/>
            <person name="Pierre F."/>
            <person name="Priest M."/>
            <person name="Raghuraman S."/>
            <person name="Rege F."/>
            <person name="Reyes R."/>
            <person name="Rise C."/>
            <person name="Rogov P."/>
            <person name="Ross K."/>
            <person name="Ryan E."/>
            <person name="Settipalli S."/>
            <person name="Shea T."/>
            <person name="Sherpa N."/>
            <person name="Shi L."/>
            <person name="Shih D."/>
            <person name="Sparrow T."/>
            <person name="Spaulding J."/>
            <person name="Stalker J."/>
            <person name="Stange-Thomann N."/>
            <person name="Stavropoulos S."/>
            <person name="Stone C."/>
            <person name="Strader C."/>
            <person name="Tesfaye S."/>
            <person name="Thomson T."/>
            <person name="Thoulutsang Y."/>
            <person name="Thoulutsang D."/>
            <person name="Topham K."/>
            <person name="Topping I."/>
            <person name="Tsamla T."/>
            <person name="Vassiliev H."/>
            <person name="Vo A."/>
            <person name="Wangchuk T."/>
            <person name="Wangdi T."/>
            <person name="Weiand M."/>
            <person name="Wilkinson J."/>
            <person name="Wilson A."/>
            <person name="Yadav S."/>
            <person name="Young G."/>
            <person name="Yu Q."/>
            <person name="Zembek L."/>
            <person name="Zhong D."/>
            <person name="Zimmer A."/>
            <person name="Zwirko Z."/>
            <person name="Jaffe D.B."/>
            <person name="Alvarez P."/>
            <person name="Brockman W."/>
            <person name="Butler J."/>
            <person name="Chin C."/>
            <person name="Gnerre S."/>
            <person name="Grabherr M."/>
            <person name="Kleber M."/>
            <person name="Mauceli E."/>
            <person name="MacCallum I."/>
        </authorList>
    </citation>
    <scope>NUCLEOTIDE SEQUENCE [LARGE SCALE GENOMIC DNA]</scope>
    <source>
        <strain evidence="3">Tai18E2 / Tucson 14021-0261.01</strain>
    </source>
</reference>